<sequence>MPLSFLTADRAADETPTTAGLTGDSALPFDDHDAWRRPYRPGPWRVGAAALALLPAAFLLLAAVGLVLTGALTAAAVSLGAALLVIAAALRLLRMGVWVSRHGVRRVGFLVARTVPWARVASMRTTQQPVRLLGLPRTVQGQALVLTERGERAQPDGGRKLVLLTDRNADFLSRVEAFDRAADTVEAWGEEYAVRG</sequence>
<keyword evidence="3" id="KW-1185">Reference proteome</keyword>
<dbReference type="EMBL" id="JANUGQ010000009">
    <property type="protein sequence ID" value="MCS0636485.1"/>
    <property type="molecule type" value="Genomic_DNA"/>
</dbReference>
<keyword evidence="1" id="KW-0472">Membrane</keyword>
<feature type="transmembrane region" description="Helical" evidence="1">
    <location>
        <begin position="46"/>
        <end position="68"/>
    </location>
</feature>
<proteinExistence type="predicted"/>
<evidence type="ECO:0000313" key="3">
    <source>
        <dbReference type="Proteomes" id="UP001431313"/>
    </source>
</evidence>
<reference evidence="2" key="1">
    <citation type="submission" date="2022-08" db="EMBL/GenBank/DDBJ databases">
        <authorList>
            <person name="Somphong A."/>
            <person name="Phongsopitanun W."/>
        </authorList>
    </citation>
    <scope>NUCLEOTIDE SEQUENCE</scope>
    <source>
        <strain evidence="2">LP05-1</strain>
    </source>
</reference>
<gene>
    <name evidence="2" type="ORF">NX801_12590</name>
</gene>
<keyword evidence="1" id="KW-1133">Transmembrane helix</keyword>
<evidence type="ECO:0008006" key="4">
    <source>
        <dbReference type="Google" id="ProtNLM"/>
    </source>
</evidence>
<keyword evidence="1" id="KW-0812">Transmembrane</keyword>
<protein>
    <recommendedName>
        <fullName evidence="4">PH domain-containing protein</fullName>
    </recommendedName>
</protein>
<evidence type="ECO:0000256" key="1">
    <source>
        <dbReference type="SAM" id="Phobius"/>
    </source>
</evidence>
<name>A0ABT2CGF4_9ACTN</name>
<dbReference type="Proteomes" id="UP001431313">
    <property type="component" value="Unassembled WGS sequence"/>
</dbReference>
<dbReference type="RefSeq" id="WP_258787656.1">
    <property type="nucleotide sequence ID" value="NZ_JANUGQ010000009.1"/>
</dbReference>
<organism evidence="2 3">
    <name type="scientific">Streptomyces pyxinae</name>
    <dbReference type="NCBI Taxonomy" id="2970734"/>
    <lineage>
        <taxon>Bacteria</taxon>
        <taxon>Bacillati</taxon>
        <taxon>Actinomycetota</taxon>
        <taxon>Actinomycetes</taxon>
        <taxon>Kitasatosporales</taxon>
        <taxon>Streptomycetaceae</taxon>
        <taxon>Streptomyces</taxon>
    </lineage>
</organism>
<accession>A0ABT2CGF4</accession>
<comment type="caution">
    <text evidence="2">The sequence shown here is derived from an EMBL/GenBank/DDBJ whole genome shotgun (WGS) entry which is preliminary data.</text>
</comment>
<feature type="transmembrane region" description="Helical" evidence="1">
    <location>
        <begin position="74"/>
        <end position="93"/>
    </location>
</feature>
<evidence type="ECO:0000313" key="2">
    <source>
        <dbReference type="EMBL" id="MCS0636485.1"/>
    </source>
</evidence>